<reference evidence="3 4" key="1">
    <citation type="submission" date="2023-03" db="EMBL/GenBank/DDBJ databases">
        <title>Description of Hydrogenimonas sp. ISO32.</title>
        <authorList>
            <person name="Mino S."/>
            <person name="Fukazawa S."/>
            <person name="Sawabe T."/>
        </authorList>
    </citation>
    <scope>NUCLEOTIDE SEQUENCE [LARGE SCALE GENOMIC DNA]</scope>
    <source>
        <strain evidence="3 4">ISO32</strain>
    </source>
</reference>
<dbReference type="Gene3D" id="1.20.1640.10">
    <property type="entry name" value="Multidrug efflux transporter AcrB transmembrane domain"/>
    <property type="match status" value="2"/>
</dbReference>
<dbReference type="InterPro" id="IPR027463">
    <property type="entry name" value="AcrB_DN_DC_subdom"/>
</dbReference>
<feature type="transmembrane region" description="Helical" evidence="1">
    <location>
        <begin position="328"/>
        <end position="348"/>
    </location>
</feature>
<feature type="transmembrane region" description="Helical" evidence="1">
    <location>
        <begin position="514"/>
        <end position="535"/>
    </location>
</feature>
<proteinExistence type="predicted"/>
<dbReference type="Gene3D" id="3.30.70.1440">
    <property type="entry name" value="Multidrug efflux transporter AcrB pore domain"/>
    <property type="match status" value="1"/>
</dbReference>
<dbReference type="RefSeq" id="WP_286336298.1">
    <property type="nucleotide sequence ID" value="NZ_AP027370.1"/>
</dbReference>
<keyword evidence="4" id="KW-1185">Reference proteome</keyword>
<dbReference type="SUPFAM" id="SSF82866">
    <property type="entry name" value="Multidrug efflux transporter AcrB transmembrane domain"/>
    <property type="match status" value="2"/>
</dbReference>
<dbReference type="Gene3D" id="3.30.70.1320">
    <property type="entry name" value="Multidrug efflux transporter AcrB pore domain like"/>
    <property type="match status" value="1"/>
</dbReference>
<name>A0ABN6WXH0_9BACT</name>
<feature type="domain" description="SSD" evidence="2">
    <location>
        <begin position="350"/>
        <end position="481"/>
    </location>
</feature>
<dbReference type="Gene3D" id="3.30.2090.10">
    <property type="entry name" value="Multidrug efflux transporter AcrB TolC docking domain, DN and DC subdomains"/>
    <property type="match status" value="2"/>
</dbReference>
<feature type="transmembrane region" description="Helical" evidence="1">
    <location>
        <begin position="453"/>
        <end position="478"/>
    </location>
</feature>
<feature type="transmembrane region" description="Helical" evidence="1">
    <location>
        <begin position="873"/>
        <end position="889"/>
    </location>
</feature>
<feature type="transmembrane region" description="Helical" evidence="1">
    <location>
        <begin position="425"/>
        <end position="447"/>
    </location>
</feature>
<evidence type="ECO:0000313" key="4">
    <source>
        <dbReference type="Proteomes" id="UP001321445"/>
    </source>
</evidence>
<evidence type="ECO:0000256" key="1">
    <source>
        <dbReference type="SAM" id="Phobius"/>
    </source>
</evidence>
<dbReference type="Pfam" id="PF00873">
    <property type="entry name" value="ACR_tran"/>
    <property type="match status" value="1"/>
</dbReference>
<dbReference type="Gene3D" id="3.30.70.1430">
    <property type="entry name" value="Multidrug efflux transporter AcrB pore domain"/>
    <property type="match status" value="2"/>
</dbReference>
<keyword evidence="1" id="KW-0812">Transmembrane</keyword>
<gene>
    <name evidence="3" type="ORF">HCR_16550</name>
</gene>
<dbReference type="Proteomes" id="UP001321445">
    <property type="component" value="Chromosome"/>
</dbReference>
<dbReference type="SUPFAM" id="SSF82714">
    <property type="entry name" value="Multidrug efflux transporter AcrB TolC docking domain, DN and DC subdomains"/>
    <property type="match status" value="1"/>
</dbReference>
<feature type="transmembrane region" description="Helical" evidence="1">
    <location>
        <begin position="12"/>
        <end position="29"/>
    </location>
</feature>
<dbReference type="PANTHER" id="PTHR32063">
    <property type="match status" value="1"/>
</dbReference>
<accession>A0ABN6WXH0</accession>
<dbReference type="InterPro" id="IPR000731">
    <property type="entry name" value="SSD"/>
</dbReference>
<dbReference type="PROSITE" id="PS50156">
    <property type="entry name" value="SSD"/>
    <property type="match status" value="1"/>
</dbReference>
<feature type="transmembrane region" description="Helical" evidence="1">
    <location>
        <begin position="896"/>
        <end position="918"/>
    </location>
</feature>
<dbReference type="EMBL" id="AP027370">
    <property type="protein sequence ID" value="BDY13343.1"/>
    <property type="molecule type" value="Genomic_DNA"/>
</dbReference>
<feature type="transmembrane region" description="Helical" evidence="1">
    <location>
        <begin position="966"/>
        <end position="984"/>
    </location>
</feature>
<sequence>MRIIEYFITNKRLHYVLLLFILIAGVTAYRDIPKELFPDVTLNMIDVGGGYPGSSAKILDKMAVRDIEDAIEGISGIETTETIIVPGRFDIILTLSDDADPIDVLSKVKDAIAANRQYLPADMTEPVATLLTRKRDLLSISLSSETLTRDALIAAAKAIKSRIMHRPDIAEVKIFGDSDEEILVRIDTEAASAYGISQKSLLNAISNLSYIYPVGNIEEPGNYVFLSTVHGKHGEEAWREARLKVDGKMIRLGDVARVSRHLAQTATLSSFNTRDNVTLKVYKSAEGDAIRLSKELRELVETLRKEYPDLILDIYHDSSIPIKKRLDVIISNIMFGLVLIFVTMALLINLRIAAIVTLGIPFSFAIGLLFLYNLGYTINIVSLLGALIVIGIVVDDAVVVAENIQRYIDEGMDRRSAVLRGVKEMVLPVTLATVTTIVAFLPLFLLSGEISHFIILIPIVVVMVLLGSLIESFFFLPLHAEEFLKKGRNMVDWRPLQRKYERALIFIVRHKKSFLSLFLIGIPVLTVVMVKQLHFQFFPTFDSRYIYVTGRLDINTPIETTHRVAKAIEKALLAHKEELGLKSVSAVAGSRTTMGGENEKDNGSFYITMELYDLKPRDWINRYLNPLLNFSFDFNDPDQRREIATYALAHKIEAIIAPFRKKYPLQELGVRQRHIGVIRNDIKINFTGNDDTKVVAAIERVKEALGALDGVTGVSDNLQYGKTEYRLKINDYGEKLGLSEGEVARLLSGYFLQRRQALTFGEEGIVEIRTEEIGKDDLARLENFDYPLADGRYVKLTEIADFVKSRDFMQIKKRDGEIVKTVFATIDKRRTTANDVLERVDPLLKSIEKEGVKIRLMGEKEKNTQLAKEMKKAVVVALFLILIALLLIFSKIKYALMVMSVIPFSIMGALAGHLMLGINLTMPSIIGILGLAGVVVNDGIIMLDFLHGTHETKSFFERAVLRLRPILITSITTFLGLFTLIFFATGQAVILQPIAVSIGFGLLWGTVLNLFYLPTLYAVVNGIEKGP</sequence>
<dbReference type="PANTHER" id="PTHR32063:SF33">
    <property type="entry name" value="RND SUPERFAMILY EFFLUX PUMP PERMEASE COMPONENT"/>
    <property type="match status" value="1"/>
</dbReference>
<dbReference type="InterPro" id="IPR001036">
    <property type="entry name" value="Acrflvin-R"/>
</dbReference>
<evidence type="ECO:0000313" key="3">
    <source>
        <dbReference type="EMBL" id="BDY13343.1"/>
    </source>
</evidence>
<keyword evidence="1" id="KW-0472">Membrane</keyword>
<feature type="transmembrane region" description="Helical" evidence="1">
    <location>
        <begin position="990"/>
        <end position="1013"/>
    </location>
</feature>
<keyword evidence="1" id="KW-1133">Transmembrane helix</keyword>
<feature type="transmembrane region" description="Helical" evidence="1">
    <location>
        <begin position="355"/>
        <end position="374"/>
    </location>
</feature>
<feature type="transmembrane region" description="Helical" evidence="1">
    <location>
        <begin position="380"/>
        <end position="404"/>
    </location>
</feature>
<feature type="transmembrane region" description="Helical" evidence="1">
    <location>
        <begin position="924"/>
        <end position="946"/>
    </location>
</feature>
<dbReference type="SUPFAM" id="SSF82693">
    <property type="entry name" value="Multidrug efflux transporter AcrB pore domain, PN1, PN2, PC1 and PC2 subdomains"/>
    <property type="match status" value="2"/>
</dbReference>
<protein>
    <submittedName>
        <fullName evidence="3">Acriflavin resistance protein</fullName>
    </submittedName>
</protein>
<evidence type="ECO:0000259" key="2">
    <source>
        <dbReference type="PROSITE" id="PS50156"/>
    </source>
</evidence>
<organism evidence="3 4">
    <name type="scientific">Hydrogenimonas cancrithermarum</name>
    <dbReference type="NCBI Taxonomy" id="2993563"/>
    <lineage>
        <taxon>Bacteria</taxon>
        <taxon>Pseudomonadati</taxon>
        <taxon>Campylobacterota</taxon>
        <taxon>Epsilonproteobacteria</taxon>
        <taxon>Campylobacterales</taxon>
        <taxon>Hydrogenimonadaceae</taxon>
        <taxon>Hydrogenimonas</taxon>
    </lineage>
</organism>
<dbReference type="PRINTS" id="PR00702">
    <property type="entry name" value="ACRIFLAVINRP"/>
</dbReference>